<protein>
    <submittedName>
        <fullName evidence="1 2">Uncharacterized protein</fullName>
    </submittedName>
</protein>
<keyword evidence="3" id="KW-1185">Reference proteome</keyword>
<organism evidence="1 3">
    <name type="scientific">Medicago truncatula</name>
    <name type="common">Barrel medic</name>
    <name type="synonym">Medicago tribuloides</name>
    <dbReference type="NCBI Taxonomy" id="3880"/>
    <lineage>
        <taxon>Eukaryota</taxon>
        <taxon>Viridiplantae</taxon>
        <taxon>Streptophyta</taxon>
        <taxon>Embryophyta</taxon>
        <taxon>Tracheophyta</taxon>
        <taxon>Spermatophyta</taxon>
        <taxon>Magnoliopsida</taxon>
        <taxon>eudicotyledons</taxon>
        <taxon>Gunneridae</taxon>
        <taxon>Pentapetalae</taxon>
        <taxon>rosids</taxon>
        <taxon>fabids</taxon>
        <taxon>Fabales</taxon>
        <taxon>Fabaceae</taxon>
        <taxon>Papilionoideae</taxon>
        <taxon>50 kb inversion clade</taxon>
        <taxon>NPAAA clade</taxon>
        <taxon>Hologalegina</taxon>
        <taxon>IRL clade</taxon>
        <taxon>Trifolieae</taxon>
        <taxon>Medicago</taxon>
    </lineage>
</organism>
<reference evidence="1 3" key="1">
    <citation type="journal article" date="2011" name="Nature">
        <title>The Medicago genome provides insight into the evolution of rhizobial symbioses.</title>
        <authorList>
            <person name="Young N.D."/>
            <person name="Debelle F."/>
            <person name="Oldroyd G.E."/>
            <person name="Geurts R."/>
            <person name="Cannon S.B."/>
            <person name="Udvardi M.K."/>
            <person name="Benedito V.A."/>
            <person name="Mayer K.F."/>
            <person name="Gouzy J."/>
            <person name="Schoof H."/>
            <person name="Van de Peer Y."/>
            <person name="Proost S."/>
            <person name="Cook D.R."/>
            <person name="Meyers B.C."/>
            <person name="Spannagl M."/>
            <person name="Cheung F."/>
            <person name="De Mita S."/>
            <person name="Krishnakumar V."/>
            <person name="Gundlach H."/>
            <person name="Zhou S."/>
            <person name="Mudge J."/>
            <person name="Bharti A.K."/>
            <person name="Murray J.D."/>
            <person name="Naoumkina M.A."/>
            <person name="Rosen B."/>
            <person name="Silverstein K.A."/>
            <person name="Tang H."/>
            <person name="Rombauts S."/>
            <person name="Zhao P.X."/>
            <person name="Zhou P."/>
            <person name="Barbe V."/>
            <person name="Bardou P."/>
            <person name="Bechner M."/>
            <person name="Bellec A."/>
            <person name="Berger A."/>
            <person name="Berges H."/>
            <person name="Bidwell S."/>
            <person name="Bisseling T."/>
            <person name="Choisne N."/>
            <person name="Couloux A."/>
            <person name="Denny R."/>
            <person name="Deshpande S."/>
            <person name="Dai X."/>
            <person name="Doyle J.J."/>
            <person name="Dudez A.M."/>
            <person name="Farmer A.D."/>
            <person name="Fouteau S."/>
            <person name="Franken C."/>
            <person name="Gibelin C."/>
            <person name="Gish J."/>
            <person name="Goldstein S."/>
            <person name="Gonzalez A.J."/>
            <person name="Green P.J."/>
            <person name="Hallab A."/>
            <person name="Hartog M."/>
            <person name="Hua A."/>
            <person name="Humphray S.J."/>
            <person name="Jeong D.H."/>
            <person name="Jing Y."/>
            <person name="Jocker A."/>
            <person name="Kenton S.M."/>
            <person name="Kim D.J."/>
            <person name="Klee K."/>
            <person name="Lai H."/>
            <person name="Lang C."/>
            <person name="Lin S."/>
            <person name="Macmil S.L."/>
            <person name="Magdelenat G."/>
            <person name="Matthews L."/>
            <person name="McCorrison J."/>
            <person name="Monaghan E.L."/>
            <person name="Mun J.H."/>
            <person name="Najar F.Z."/>
            <person name="Nicholson C."/>
            <person name="Noirot C."/>
            <person name="O'Bleness M."/>
            <person name="Paule C.R."/>
            <person name="Poulain J."/>
            <person name="Prion F."/>
            <person name="Qin B."/>
            <person name="Qu C."/>
            <person name="Retzel E.F."/>
            <person name="Riddle C."/>
            <person name="Sallet E."/>
            <person name="Samain S."/>
            <person name="Samson N."/>
            <person name="Sanders I."/>
            <person name="Saurat O."/>
            <person name="Scarpelli C."/>
            <person name="Schiex T."/>
            <person name="Segurens B."/>
            <person name="Severin A.J."/>
            <person name="Sherrier D.J."/>
            <person name="Shi R."/>
            <person name="Sims S."/>
            <person name="Singer S.R."/>
            <person name="Sinharoy S."/>
            <person name="Sterck L."/>
            <person name="Viollet A."/>
            <person name="Wang B.B."/>
            <person name="Wang K."/>
            <person name="Wang M."/>
            <person name="Wang X."/>
            <person name="Warfsmann J."/>
            <person name="Weissenbach J."/>
            <person name="White D.D."/>
            <person name="White J.D."/>
            <person name="Wiley G.B."/>
            <person name="Wincker P."/>
            <person name="Xing Y."/>
            <person name="Yang L."/>
            <person name="Yao Z."/>
            <person name="Ying F."/>
            <person name="Zhai J."/>
            <person name="Zhou L."/>
            <person name="Zuber A."/>
            <person name="Denarie J."/>
            <person name="Dixon R.A."/>
            <person name="May G.D."/>
            <person name="Schwartz D.C."/>
            <person name="Rogers J."/>
            <person name="Quetier F."/>
            <person name="Town C.D."/>
            <person name="Roe B.A."/>
        </authorList>
    </citation>
    <scope>NUCLEOTIDE SEQUENCE [LARGE SCALE GENOMIC DNA]</scope>
    <source>
        <strain evidence="1">A17</strain>
        <strain evidence="2 3">cv. Jemalong A17</strain>
    </source>
</reference>
<proteinExistence type="predicted"/>
<gene>
    <name evidence="1" type="ordered locus">MTR_4g037285</name>
</gene>
<name>A0A072UJ80_MEDTR</name>
<evidence type="ECO:0000313" key="1">
    <source>
        <dbReference type="EMBL" id="KEH29476.1"/>
    </source>
</evidence>
<reference evidence="1 3" key="2">
    <citation type="journal article" date="2014" name="BMC Genomics">
        <title>An improved genome release (version Mt4.0) for the model legume Medicago truncatula.</title>
        <authorList>
            <person name="Tang H."/>
            <person name="Krishnakumar V."/>
            <person name="Bidwell S."/>
            <person name="Rosen B."/>
            <person name="Chan A."/>
            <person name="Zhou S."/>
            <person name="Gentzbittel L."/>
            <person name="Childs K.L."/>
            <person name="Yandell M."/>
            <person name="Gundlach H."/>
            <person name="Mayer K.F."/>
            <person name="Schwartz D.C."/>
            <person name="Town C.D."/>
        </authorList>
    </citation>
    <scope>GENOME REANNOTATION</scope>
    <source>
        <strain evidence="1">A17</strain>
        <strain evidence="2 3">cv. Jemalong A17</strain>
    </source>
</reference>
<dbReference type="AlphaFoldDB" id="A0A072UJ80"/>
<dbReference type="HOGENOM" id="CLU_2816255_0_0_1"/>
<dbReference type="EnsemblPlants" id="KEH29476">
    <property type="protein sequence ID" value="KEH29476"/>
    <property type="gene ID" value="MTR_4g037285"/>
</dbReference>
<accession>A0A072UJ80</accession>
<dbReference type="Proteomes" id="UP000002051">
    <property type="component" value="Chromosome 4"/>
</dbReference>
<evidence type="ECO:0000313" key="3">
    <source>
        <dbReference type="Proteomes" id="UP000002051"/>
    </source>
</evidence>
<evidence type="ECO:0000313" key="2">
    <source>
        <dbReference type="EnsemblPlants" id="KEH29476"/>
    </source>
</evidence>
<sequence>MSETFGCIIIAKYHFPSLIQPATLELSLETVELSRSRTSNINACRESQVELFSSKKEDHLSKRLVYA</sequence>
<dbReference type="EMBL" id="CM001220">
    <property type="protein sequence ID" value="KEH29476.1"/>
    <property type="molecule type" value="Genomic_DNA"/>
</dbReference>
<reference evidence="2" key="3">
    <citation type="submission" date="2015-04" db="UniProtKB">
        <authorList>
            <consortium name="EnsemblPlants"/>
        </authorList>
    </citation>
    <scope>IDENTIFICATION</scope>
    <source>
        <strain evidence="2">cv. Jemalong A17</strain>
    </source>
</reference>